<dbReference type="EMBL" id="BA000030">
    <property type="protein sequence ID" value="BAC70437.1"/>
    <property type="molecule type" value="Genomic_DNA"/>
</dbReference>
<dbReference type="Proteomes" id="UP000000428">
    <property type="component" value="Chromosome"/>
</dbReference>
<reference evidence="1 2" key="2">
    <citation type="journal article" date="2003" name="Nat. Biotechnol.">
        <title>Complete genome sequence and comparative analysis of the industrial microorganism Streptomyces avermitilis.</title>
        <authorList>
            <person name="Ikeda H."/>
            <person name="Ishikawa J."/>
            <person name="Hanamoto A."/>
            <person name="Shinose M."/>
            <person name="Kikuchi H."/>
            <person name="Shiba T."/>
            <person name="Sakaki Y."/>
            <person name="Hattori M."/>
            <person name="Omura S."/>
        </authorList>
    </citation>
    <scope>NUCLEOTIDE SEQUENCE [LARGE SCALE GENOMIC DNA]</scope>
    <source>
        <strain evidence="2">ATCC 31267 / DSM 46492 / JCM 5070 / NBRC 14893 / NCIMB 12804 / NRRL 8165 / MA-4680</strain>
    </source>
</reference>
<gene>
    <name evidence="1" type="ORF">SAVERM_2726</name>
</gene>
<dbReference type="eggNOG" id="ENOG5030MWR">
    <property type="taxonomic scope" value="Bacteria"/>
</dbReference>
<accession>Q82JM8</accession>
<dbReference type="HOGENOM" id="CLU_569747_0_0_11"/>
<protein>
    <submittedName>
        <fullName evidence="1">Uncharacterized protein</fullName>
    </submittedName>
</protein>
<dbReference type="AlphaFoldDB" id="Q82JM8"/>
<evidence type="ECO:0000313" key="2">
    <source>
        <dbReference type="Proteomes" id="UP000000428"/>
    </source>
</evidence>
<proteinExistence type="predicted"/>
<sequence>MKIVMDMNGTSLDELSRSWDEVRENHRDYYNDQYDRTVLDCAARLAADPGGGAAYVWTLGLLVMAPYVNWLPGEGVTTAAVAALEAADEALRDRPCDHASHPYQVHDAEDDPYLTEQLAPLADERADREGQRPRDEWLCPPNVAGFARIALDVVDPGSVTDVPPRLPAEAQDTIDTLSALLHGYPHPGTDIDDEISSQASNLSCAEPADRAGHLLVVRAVTWYAVSGMVRTKSVLDDLAEAVEKALPHFAAASCAHEWHATLPDSGPDAAELGVRLSSAGGRGRYERDRTESGRGAPLEHVLCPVFMAEVADRTLTMLRERREVLFGNRDTSHLDAEYLRADGRLEIARIVERLAHHSWNEEYADDLALWAARRHERADGRERAVLLLAAHQATEISYPSPPLSVVRGVLATLRTVAAAPRLERCAHDDEHPPLRYEEFRDAMLHFYAPEEFPPPEECPSPEAWTCPRFAVTVAEECVSGLEGLYEDEDEAEGEPENG</sequence>
<evidence type="ECO:0000313" key="1">
    <source>
        <dbReference type="EMBL" id="BAC70437.1"/>
    </source>
</evidence>
<keyword evidence="2" id="KW-1185">Reference proteome</keyword>
<reference evidence="1 2" key="3">
    <citation type="journal article" date="2014" name="J. Ind. Microbiol. Biotechnol.">
        <title>Genome mining of the Streptomyces avermitilis genome and development of genome-minimized hosts for heterologous expression of biosynthetic gene clusters.</title>
        <authorList>
            <person name="Ikeda H."/>
            <person name="Shin-ya K."/>
            <person name="Omura S."/>
        </authorList>
    </citation>
    <scope>NUCLEOTIDE SEQUENCE [LARGE SCALE GENOMIC DNA]</scope>
    <source>
        <strain evidence="2">ATCC 31267 / DSM 46492 / JCM 5070 / NBRC 14893 / NCIMB 12804 / NRRL 8165 / MA-4680</strain>
    </source>
</reference>
<organism evidence="1 2">
    <name type="scientific">Streptomyces avermitilis (strain ATCC 31267 / DSM 46492 / JCM 5070 / NBRC 14893 / NCIMB 12804 / NRRL 8165 / MA-4680)</name>
    <dbReference type="NCBI Taxonomy" id="227882"/>
    <lineage>
        <taxon>Bacteria</taxon>
        <taxon>Bacillati</taxon>
        <taxon>Actinomycetota</taxon>
        <taxon>Actinomycetes</taxon>
        <taxon>Kitasatosporales</taxon>
        <taxon>Streptomycetaceae</taxon>
        <taxon>Streptomyces</taxon>
    </lineage>
</organism>
<reference evidence="1 2" key="1">
    <citation type="journal article" date="2001" name="Proc. Natl. Acad. Sci. U.S.A.">
        <title>Genome sequence of an industrial microorganism Streptomyces avermitilis: deducing the ability of producing secondary metabolites.</title>
        <authorList>
            <person name="Omura S."/>
            <person name="Ikeda H."/>
            <person name="Ishikawa J."/>
            <person name="Hanamoto A."/>
            <person name="Takahashi C."/>
            <person name="Shinose M."/>
            <person name="Takahashi Y."/>
            <person name="Horikawa H."/>
            <person name="Nakazawa H."/>
            <person name="Osonoe T."/>
            <person name="Kikuchi H."/>
            <person name="Shiba T."/>
            <person name="Sakaki Y."/>
            <person name="Hattori M."/>
        </authorList>
    </citation>
    <scope>NUCLEOTIDE SEQUENCE [LARGE SCALE GENOMIC DNA]</scope>
    <source>
        <strain evidence="2">ATCC 31267 / DSM 46492 / JCM 5070 / NBRC 14893 / NCIMB 12804 / NRRL 8165 / MA-4680</strain>
    </source>
</reference>
<dbReference type="KEGG" id="sma:SAVERM_2726"/>
<name>Q82JM8_STRAW</name>